<dbReference type="InterPro" id="IPR000531">
    <property type="entry name" value="Beta-barrel_TonB"/>
</dbReference>
<dbReference type="PROSITE" id="PS52016">
    <property type="entry name" value="TONB_DEPENDENT_REC_3"/>
    <property type="match status" value="1"/>
</dbReference>
<dbReference type="Gene3D" id="2.40.170.20">
    <property type="entry name" value="TonB-dependent receptor, beta-barrel domain"/>
    <property type="match status" value="1"/>
</dbReference>
<proteinExistence type="inferred from homology"/>
<keyword evidence="5 12" id="KW-0732">Signal</keyword>
<keyword evidence="7 10" id="KW-0472">Membrane</keyword>
<evidence type="ECO:0000256" key="10">
    <source>
        <dbReference type="PROSITE-ProRule" id="PRU01360"/>
    </source>
</evidence>
<protein>
    <submittedName>
        <fullName evidence="15">Ligand-gated channel protein</fullName>
    </submittedName>
</protein>
<evidence type="ECO:0000256" key="3">
    <source>
        <dbReference type="ARBA" id="ARBA00022452"/>
    </source>
</evidence>
<organism evidence="15 16">
    <name type="scientific">Neptunitalea lumnitzerae</name>
    <dbReference type="NCBI Taxonomy" id="2965509"/>
    <lineage>
        <taxon>Bacteria</taxon>
        <taxon>Pseudomonadati</taxon>
        <taxon>Bacteroidota</taxon>
        <taxon>Flavobacteriia</taxon>
        <taxon>Flavobacteriales</taxon>
        <taxon>Flavobacteriaceae</taxon>
        <taxon>Neptunitalea</taxon>
    </lineage>
</organism>
<keyword evidence="6 11" id="KW-0798">TonB box</keyword>
<keyword evidence="2 10" id="KW-0813">Transport</keyword>
<evidence type="ECO:0000313" key="15">
    <source>
        <dbReference type="EMBL" id="GLB50751.1"/>
    </source>
</evidence>
<dbReference type="Proteomes" id="UP001143543">
    <property type="component" value="Unassembled WGS sequence"/>
</dbReference>
<dbReference type="InterPro" id="IPR037066">
    <property type="entry name" value="Plug_dom_sf"/>
</dbReference>
<dbReference type="InterPro" id="IPR012910">
    <property type="entry name" value="Plug_dom"/>
</dbReference>
<evidence type="ECO:0000259" key="13">
    <source>
        <dbReference type="Pfam" id="PF00593"/>
    </source>
</evidence>
<reference evidence="15" key="1">
    <citation type="submission" date="2022-07" db="EMBL/GenBank/DDBJ databases">
        <title>Taxonomy of Novel Oxalotrophic and Methylotrophic Bacteria.</title>
        <authorList>
            <person name="Sahin N."/>
            <person name="Tani A."/>
        </authorList>
    </citation>
    <scope>NUCLEOTIDE SEQUENCE</scope>
    <source>
        <strain evidence="15">Y10</strain>
    </source>
</reference>
<evidence type="ECO:0000256" key="11">
    <source>
        <dbReference type="RuleBase" id="RU003357"/>
    </source>
</evidence>
<dbReference type="Pfam" id="PF00593">
    <property type="entry name" value="TonB_dep_Rec_b-barrel"/>
    <property type="match status" value="1"/>
</dbReference>
<evidence type="ECO:0000256" key="5">
    <source>
        <dbReference type="ARBA" id="ARBA00022729"/>
    </source>
</evidence>
<dbReference type="SUPFAM" id="SSF56935">
    <property type="entry name" value="Porins"/>
    <property type="match status" value="1"/>
</dbReference>
<dbReference type="RefSeq" id="WP_281766383.1">
    <property type="nucleotide sequence ID" value="NZ_BRVO01000004.1"/>
</dbReference>
<dbReference type="EMBL" id="BRVO01000004">
    <property type="protein sequence ID" value="GLB50751.1"/>
    <property type="molecule type" value="Genomic_DNA"/>
</dbReference>
<evidence type="ECO:0000256" key="8">
    <source>
        <dbReference type="ARBA" id="ARBA00023170"/>
    </source>
</evidence>
<dbReference type="InterPro" id="IPR036942">
    <property type="entry name" value="Beta-barrel_TonB_sf"/>
</dbReference>
<keyword evidence="16" id="KW-1185">Reference proteome</keyword>
<dbReference type="Gene3D" id="2.170.130.10">
    <property type="entry name" value="TonB-dependent receptor, plug domain"/>
    <property type="match status" value="1"/>
</dbReference>
<gene>
    <name evidence="15" type="primary">btuB</name>
    <name evidence="15" type="ORF">Y10_31190</name>
</gene>
<keyword evidence="9 10" id="KW-0998">Cell outer membrane</keyword>
<dbReference type="PANTHER" id="PTHR30069:SF29">
    <property type="entry name" value="HEMOGLOBIN AND HEMOGLOBIN-HAPTOGLOBIN-BINDING PROTEIN 1-RELATED"/>
    <property type="match status" value="1"/>
</dbReference>
<evidence type="ECO:0000256" key="2">
    <source>
        <dbReference type="ARBA" id="ARBA00022448"/>
    </source>
</evidence>
<feature type="domain" description="TonB-dependent receptor-like beta-barrel" evidence="13">
    <location>
        <begin position="179"/>
        <end position="582"/>
    </location>
</feature>
<keyword evidence="4 10" id="KW-0812">Transmembrane</keyword>
<keyword evidence="3 10" id="KW-1134">Transmembrane beta strand</keyword>
<evidence type="ECO:0000256" key="9">
    <source>
        <dbReference type="ARBA" id="ARBA00023237"/>
    </source>
</evidence>
<name>A0ABQ5MMX0_9FLAO</name>
<feature type="signal peptide" evidence="12">
    <location>
        <begin position="1"/>
        <end position="20"/>
    </location>
</feature>
<comment type="subcellular location">
    <subcellularLocation>
        <location evidence="1 10">Cell outer membrane</location>
        <topology evidence="1 10">Multi-pass membrane protein</topology>
    </subcellularLocation>
</comment>
<evidence type="ECO:0000256" key="4">
    <source>
        <dbReference type="ARBA" id="ARBA00022692"/>
    </source>
</evidence>
<sequence length="609" mass="68470">MKKISFFIGLALGYTMIANAQDQTPKEKEENLEEVVVSSTRIDLPFPENSRTIQVITATDIKQSGATTVVEALQQVAGVDIRQRGLKGSQADLYIRGGSFDQTLLLIDGIKVEDAQTGHHSLNLALPIEVIERIEIIKGPAARVFGQNAFTGAVNIVTKTKPEKMVKVAAETGSFHQLNGNVTIGTDFEKSSHVVSYQRNRSEGYRYNTDFDNQTYFVKSTFNKNHNPINVIATLAERKFGANGFYATPAATDQYEETKASLVGVSTIIEKGNLTLKPRAYWRRNEDMYLYIRNNPPAYRNLHITNKVGTEVNAAYKSDLGVTGFGVDVAKVFISSNNLGDNNRFMTNVFLEHQFNLLNDKLDITPGVAVNYFSDFKFHAFPGIDVGYVITDYIKAYANVGYTYRVPTYTDLYYTSATTIGNSNLDTEEALSEEIGIKYLAPNFQVTLAGFNRDAKKLIDYVKENEADLWQAQNIRDVQSLGFEAEVTYHFNIGDFKNTLKSGYMYLDDDVKNLDLNYSQYSINSTKHHFTASYRSQFIKNLSQVISYRYIERTSGFAYKVIDAGIAYEVQNATFNIQANNIFNEEYTETNLVPMPKGNILFGCSYTFK</sequence>
<accession>A0ABQ5MMX0</accession>
<comment type="caution">
    <text evidence="15">The sequence shown here is derived from an EMBL/GenBank/DDBJ whole genome shotgun (WGS) entry which is preliminary data.</text>
</comment>
<dbReference type="InterPro" id="IPR039426">
    <property type="entry name" value="TonB-dep_rcpt-like"/>
</dbReference>
<evidence type="ECO:0000256" key="12">
    <source>
        <dbReference type="SAM" id="SignalP"/>
    </source>
</evidence>
<feature type="domain" description="TonB-dependent receptor plug" evidence="14">
    <location>
        <begin position="50"/>
        <end position="153"/>
    </location>
</feature>
<evidence type="ECO:0000259" key="14">
    <source>
        <dbReference type="Pfam" id="PF07715"/>
    </source>
</evidence>
<feature type="chain" id="PRO_5045047257" evidence="12">
    <location>
        <begin position="21"/>
        <end position="609"/>
    </location>
</feature>
<keyword evidence="8" id="KW-0675">Receptor</keyword>
<evidence type="ECO:0000313" key="16">
    <source>
        <dbReference type="Proteomes" id="UP001143543"/>
    </source>
</evidence>
<evidence type="ECO:0000256" key="6">
    <source>
        <dbReference type="ARBA" id="ARBA00023077"/>
    </source>
</evidence>
<dbReference type="Pfam" id="PF07715">
    <property type="entry name" value="Plug"/>
    <property type="match status" value="1"/>
</dbReference>
<evidence type="ECO:0000256" key="1">
    <source>
        <dbReference type="ARBA" id="ARBA00004571"/>
    </source>
</evidence>
<dbReference type="PANTHER" id="PTHR30069">
    <property type="entry name" value="TONB-DEPENDENT OUTER MEMBRANE RECEPTOR"/>
    <property type="match status" value="1"/>
</dbReference>
<comment type="similarity">
    <text evidence="10 11">Belongs to the TonB-dependent receptor family.</text>
</comment>
<evidence type="ECO:0000256" key="7">
    <source>
        <dbReference type="ARBA" id="ARBA00023136"/>
    </source>
</evidence>